<proteinExistence type="predicted"/>
<dbReference type="GO" id="GO:0016787">
    <property type="term" value="F:hydrolase activity"/>
    <property type="evidence" value="ECO:0007669"/>
    <property type="project" value="UniProtKB-KW"/>
</dbReference>
<evidence type="ECO:0000259" key="2">
    <source>
        <dbReference type="Pfam" id="PF00561"/>
    </source>
</evidence>
<dbReference type="PANTHER" id="PTHR12277">
    <property type="entry name" value="ALPHA/BETA HYDROLASE DOMAIN-CONTAINING PROTEIN"/>
    <property type="match status" value="1"/>
</dbReference>
<name>A0A842JCG0_9ACTN</name>
<dbReference type="Gene3D" id="3.40.50.1820">
    <property type="entry name" value="alpha/beta hydrolase"/>
    <property type="match status" value="1"/>
</dbReference>
<organism evidence="3 4">
    <name type="scientific">Gordonibacter massiliensis</name>
    <name type="common">ex Traore et al. 2017</name>
    <dbReference type="NCBI Taxonomy" id="1841863"/>
    <lineage>
        <taxon>Bacteria</taxon>
        <taxon>Bacillati</taxon>
        <taxon>Actinomycetota</taxon>
        <taxon>Coriobacteriia</taxon>
        <taxon>Eggerthellales</taxon>
        <taxon>Eggerthellaceae</taxon>
        <taxon>Gordonibacter</taxon>
    </lineage>
</organism>
<reference evidence="3 4" key="1">
    <citation type="submission" date="2020-08" db="EMBL/GenBank/DDBJ databases">
        <authorList>
            <person name="Liu C."/>
            <person name="Sun Q."/>
        </authorList>
    </citation>
    <scope>NUCLEOTIDE SEQUENCE [LARGE SCALE GENOMIC DNA]</scope>
    <source>
        <strain evidence="3 4">N22</strain>
    </source>
</reference>
<keyword evidence="3" id="KW-0378">Hydrolase</keyword>
<keyword evidence="4" id="KW-1185">Reference proteome</keyword>
<sequence length="341" mass="35839">MKSNRAALVAGAVLAAALLAALVAIATSSDELVSALGLIAWWTVAVAVALGFAAFLALRRRGGALKVAATIVAAAMGAAVAFSASVYVVAPSLLFYPHFDEESFAQLQAQPQAEELSLDTGAGRLSGWLLHNAPDGAPLVVYFYGNGQNAAPLLTGFQNNDRLGAFEGYNIAVLDYPGYGKTEGEPSEASLKAFGLAVYDALAERDDVDPARMAVFGYSIGTGVATYVASLRDVDSLVLMAPYASGYDLYNSMLDVFHGPLGALVAFRMESAEFARDVEAPSLVLTSVDDEMVPSASSERLAAALPRCTLATYEGFGHNEYWASPEVRAAITDFLARERAS</sequence>
<dbReference type="Pfam" id="PF00561">
    <property type="entry name" value="Abhydrolase_1"/>
    <property type="match status" value="1"/>
</dbReference>
<protein>
    <submittedName>
        <fullName evidence="3">Alpha/beta fold hydrolase</fullName>
    </submittedName>
</protein>
<dbReference type="InterPro" id="IPR000073">
    <property type="entry name" value="AB_hydrolase_1"/>
</dbReference>
<feature type="transmembrane region" description="Helical" evidence="1">
    <location>
        <begin position="70"/>
        <end position="96"/>
    </location>
</feature>
<dbReference type="PANTHER" id="PTHR12277:SF79">
    <property type="entry name" value="XAA-PRO DIPEPTIDYL-PEPTIDASE-RELATED"/>
    <property type="match status" value="1"/>
</dbReference>
<dbReference type="EMBL" id="JACMSE010000005">
    <property type="protein sequence ID" value="MBC2889367.1"/>
    <property type="molecule type" value="Genomic_DNA"/>
</dbReference>
<feature type="transmembrane region" description="Helical" evidence="1">
    <location>
        <begin position="39"/>
        <end position="58"/>
    </location>
</feature>
<dbReference type="AlphaFoldDB" id="A0A842JCG0"/>
<evidence type="ECO:0000313" key="4">
    <source>
        <dbReference type="Proteomes" id="UP000587396"/>
    </source>
</evidence>
<keyword evidence="1" id="KW-0472">Membrane</keyword>
<gene>
    <name evidence="3" type="ORF">H7313_08410</name>
</gene>
<accession>A0A842JCG0</accession>
<evidence type="ECO:0000256" key="1">
    <source>
        <dbReference type="SAM" id="Phobius"/>
    </source>
</evidence>
<dbReference type="Proteomes" id="UP000587396">
    <property type="component" value="Unassembled WGS sequence"/>
</dbReference>
<evidence type="ECO:0000313" key="3">
    <source>
        <dbReference type="EMBL" id="MBC2889367.1"/>
    </source>
</evidence>
<keyword evidence="1" id="KW-0812">Transmembrane</keyword>
<dbReference type="RefSeq" id="WP_185905214.1">
    <property type="nucleotide sequence ID" value="NZ_JACMSE010000005.1"/>
</dbReference>
<comment type="caution">
    <text evidence="3">The sequence shown here is derived from an EMBL/GenBank/DDBJ whole genome shotgun (WGS) entry which is preliminary data.</text>
</comment>
<dbReference type="InterPro" id="IPR029058">
    <property type="entry name" value="AB_hydrolase_fold"/>
</dbReference>
<feature type="domain" description="AB hydrolase-1" evidence="2">
    <location>
        <begin position="139"/>
        <end position="248"/>
    </location>
</feature>
<dbReference type="SUPFAM" id="SSF53474">
    <property type="entry name" value="alpha/beta-Hydrolases"/>
    <property type="match status" value="1"/>
</dbReference>
<keyword evidence="1" id="KW-1133">Transmembrane helix</keyword>